<keyword evidence="3 5" id="KW-0560">Oxidoreductase</keyword>
<organism evidence="6 7">
    <name type="scientific">Streptomyces griseoruber</name>
    <dbReference type="NCBI Taxonomy" id="1943"/>
    <lineage>
        <taxon>Bacteria</taxon>
        <taxon>Bacillati</taxon>
        <taxon>Actinomycetota</taxon>
        <taxon>Actinomycetes</taxon>
        <taxon>Kitasatosporales</taxon>
        <taxon>Streptomycetaceae</taxon>
        <taxon>Streptomyces</taxon>
    </lineage>
</organism>
<comment type="caution">
    <text evidence="6">The sequence shown here is derived from an EMBL/GenBank/DDBJ whole genome shotgun (WGS) entry which is preliminary data.</text>
</comment>
<dbReference type="GO" id="GO:0004601">
    <property type="term" value="F:peroxidase activity"/>
    <property type="evidence" value="ECO:0007669"/>
    <property type="project" value="UniProtKB-KW"/>
</dbReference>
<sequence length="167" mass="17915">MTTDAVSSPLDVEIGALKGGSAQLSEYSGQVVLIVNVASKCGLTPQYNGLEKLQERYAAQGFTVLGVPCNQFLGQEPGSAEEIAEFCSATYGVTFPLTEKVEVNGEGRHPLYERLVGFADAEGHTGDIRWNFEKFLVGRDGAVVARFSPQTEPESDEIVTAIEARLG</sequence>
<evidence type="ECO:0000313" key="6">
    <source>
        <dbReference type="EMBL" id="KUN80145.1"/>
    </source>
</evidence>
<feature type="active site" evidence="4">
    <location>
        <position position="41"/>
    </location>
</feature>
<dbReference type="PROSITE" id="PS51355">
    <property type="entry name" value="GLUTATHIONE_PEROXID_3"/>
    <property type="match status" value="1"/>
</dbReference>
<keyword evidence="2 5" id="KW-0575">Peroxidase</keyword>
<protein>
    <recommendedName>
        <fullName evidence="5">Glutathione peroxidase</fullName>
    </recommendedName>
</protein>
<evidence type="ECO:0000256" key="4">
    <source>
        <dbReference type="PIRSR" id="PIRSR000303-1"/>
    </source>
</evidence>
<evidence type="ECO:0000256" key="3">
    <source>
        <dbReference type="ARBA" id="ARBA00023002"/>
    </source>
</evidence>
<comment type="similarity">
    <text evidence="1 5">Belongs to the glutathione peroxidase family.</text>
</comment>
<dbReference type="PROSITE" id="PS00460">
    <property type="entry name" value="GLUTATHIONE_PEROXID_1"/>
    <property type="match status" value="1"/>
</dbReference>
<dbReference type="CDD" id="cd00340">
    <property type="entry name" value="GSH_Peroxidase"/>
    <property type="match status" value="1"/>
</dbReference>
<reference evidence="6 7" key="1">
    <citation type="submission" date="2015-10" db="EMBL/GenBank/DDBJ databases">
        <title>Draft genome sequence of Streptomyces griseoruber DSM 40281, type strain for the species Streptomyces griseoruber.</title>
        <authorList>
            <person name="Ruckert C."/>
            <person name="Winkler A."/>
            <person name="Kalinowski J."/>
            <person name="Kampfer P."/>
            <person name="Glaeser S."/>
        </authorList>
    </citation>
    <scope>NUCLEOTIDE SEQUENCE [LARGE SCALE GENOMIC DNA]</scope>
    <source>
        <strain evidence="6 7">DSM 40281</strain>
    </source>
</reference>
<dbReference type="EMBL" id="LMWW01000045">
    <property type="protein sequence ID" value="KUN80145.1"/>
    <property type="molecule type" value="Genomic_DNA"/>
</dbReference>
<dbReference type="SUPFAM" id="SSF52833">
    <property type="entry name" value="Thioredoxin-like"/>
    <property type="match status" value="1"/>
</dbReference>
<gene>
    <name evidence="6" type="ORF">AQJ64_27455</name>
</gene>
<dbReference type="InterPro" id="IPR036249">
    <property type="entry name" value="Thioredoxin-like_sf"/>
</dbReference>
<dbReference type="FunFam" id="3.40.30.10:FF:000010">
    <property type="entry name" value="Glutathione peroxidase"/>
    <property type="match status" value="1"/>
</dbReference>
<evidence type="ECO:0000256" key="2">
    <source>
        <dbReference type="ARBA" id="ARBA00022559"/>
    </source>
</evidence>
<proteinExistence type="inferred from homology"/>
<dbReference type="OrthoDB" id="9785502at2"/>
<dbReference type="Proteomes" id="UP000052982">
    <property type="component" value="Unassembled WGS sequence"/>
</dbReference>
<accession>A0A124I2C2</accession>
<dbReference type="InterPro" id="IPR029759">
    <property type="entry name" value="GPX_AS"/>
</dbReference>
<keyword evidence="7" id="KW-1185">Reference proteome</keyword>
<dbReference type="PIRSF" id="PIRSF000303">
    <property type="entry name" value="Glutathion_perox"/>
    <property type="match status" value="1"/>
</dbReference>
<dbReference type="PANTHER" id="PTHR11592">
    <property type="entry name" value="GLUTATHIONE PEROXIDASE"/>
    <property type="match status" value="1"/>
</dbReference>
<dbReference type="GO" id="GO:0034599">
    <property type="term" value="P:cellular response to oxidative stress"/>
    <property type="evidence" value="ECO:0007669"/>
    <property type="project" value="TreeGrafter"/>
</dbReference>
<dbReference type="Gene3D" id="3.40.30.10">
    <property type="entry name" value="Glutaredoxin"/>
    <property type="match status" value="1"/>
</dbReference>
<dbReference type="Pfam" id="PF00255">
    <property type="entry name" value="GSHPx"/>
    <property type="match status" value="1"/>
</dbReference>
<dbReference type="InterPro" id="IPR000889">
    <property type="entry name" value="Glutathione_peroxidase"/>
</dbReference>
<name>A0A124I2C2_9ACTN</name>
<evidence type="ECO:0000256" key="1">
    <source>
        <dbReference type="ARBA" id="ARBA00006926"/>
    </source>
</evidence>
<evidence type="ECO:0000256" key="5">
    <source>
        <dbReference type="RuleBase" id="RU000499"/>
    </source>
</evidence>
<dbReference type="STRING" id="1943.AQJ64_27455"/>
<evidence type="ECO:0000313" key="7">
    <source>
        <dbReference type="Proteomes" id="UP000052982"/>
    </source>
</evidence>
<dbReference type="PRINTS" id="PR01011">
    <property type="entry name" value="GLUTPROXDASE"/>
</dbReference>
<dbReference type="RefSeq" id="WP_059203072.1">
    <property type="nucleotide sequence ID" value="NZ_JBIRRP010000009.1"/>
</dbReference>
<dbReference type="PANTHER" id="PTHR11592:SF40">
    <property type="entry name" value="THIOREDOXIN_GLUTATHIONE PEROXIDASE BTUE"/>
    <property type="match status" value="1"/>
</dbReference>
<dbReference type="AlphaFoldDB" id="A0A124I2C2"/>